<comment type="caution">
    <text evidence="3">The sequence shown here is derived from an EMBL/GenBank/DDBJ whole genome shotgun (WGS) entry which is preliminary data.</text>
</comment>
<dbReference type="RefSeq" id="WP_250928214.1">
    <property type="nucleotide sequence ID" value="NZ_JAMQBK010000023.1"/>
</dbReference>
<dbReference type="EMBL" id="JAMQBK010000023">
    <property type="protein sequence ID" value="MCM2370549.1"/>
    <property type="molecule type" value="Genomic_DNA"/>
</dbReference>
<dbReference type="Pfam" id="PF04012">
    <property type="entry name" value="PspA_IM30"/>
    <property type="match status" value="1"/>
</dbReference>
<feature type="coiled-coil region" evidence="2">
    <location>
        <begin position="101"/>
        <end position="149"/>
    </location>
</feature>
<sequence length="227" mass="26147">MKWFSQFSLIMRSNVTSLCEQVENPERMLHQLILDMQEELAKVKHSVAEAIADEILMRKTVEREQADVERWGQRAEDAVRRGDDSSAKAALQRQIASRSRAEQYAGEHATQQAEVQKLRDAVRNLEDKIRQAKQKKTLLTARLARATSTNKINSVIDRVDSQSAFSQFERLSERVDREEAVSEAWQRLDGEQDEDDALHRKFEQDELTRQLDSELESLKARVDPPAS</sequence>
<name>A0ABT0U0Y1_9BACT</name>
<organism evidence="3 4">
    <name type="scientific">Aporhodopirellula aestuarii</name>
    <dbReference type="NCBI Taxonomy" id="2950107"/>
    <lineage>
        <taxon>Bacteria</taxon>
        <taxon>Pseudomonadati</taxon>
        <taxon>Planctomycetota</taxon>
        <taxon>Planctomycetia</taxon>
        <taxon>Pirellulales</taxon>
        <taxon>Pirellulaceae</taxon>
        <taxon>Aporhodopirellula</taxon>
    </lineage>
</organism>
<evidence type="ECO:0000313" key="3">
    <source>
        <dbReference type="EMBL" id="MCM2370549.1"/>
    </source>
</evidence>
<accession>A0ABT0U0Y1</accession>
<evidence type="ECO:0000313" key="4">
    <source>
        <dbReference type="Proteomes" id="UP001202961"/>
    </source>
</evidence>
<comment type="similarity">
    <text evidence="1">Belongs to the PspA/Vipp/IM30 family.</text>
</comment>
<keyword evidence="2" id="KW-0175">Coiled coil</keyword>
<dbReference type="Proteomes" id="UP001202961">
    <property type="component" value="Unassembled WGS sequence"/>
</dbReference>
<keyword evidence="4" id="KW-1185">Reference proteome</keyword>
<proteinExistence type="inferred from homology"/>
<evidence type="ECO:0000256" key="2">
    <source>
        <dbReference type="SAM" id="Coils"/>
    </source>
</evidence>
<evidence type="ECO:0000256" key="1">
    <source>
        <dbReference type="ARBA" id="ARBA00043985"/>
    </source>
</evidence>
<reference evidence="3 4" key="1">
    <citation type="journal article" date="2022" name="Syst. Appl. Microbiol.">
        <title>Rhodopirellula aestuarii sp. nov., a novel member of the genus Rhodopirellula isolated from brackish sediments collected in the Tagus River estuary, Portugal.</title>
        <authorList>
            <person name="Vitorino I.R."/>
            <person name="Klimek D."/>
            <person name="Calusinska M."/>
            <person name="Lobo-da-Cunha A."/>
            <person name="Vasconcelos V."/>
            <person name="Lage O.M."/>
        </authorList>
    </citation>
    <scope>NUCLEOTIDE SEQUENCE [LARGE SCALE GENOMIC DNA]</scope>
    <source>
        <strain evidence="3 4">ICT_H3.1</strain>
    </source>
</reference>
<protein>
    <submittedName>
        <fullName evidence="3">PspA/IM30 family protein</fullName>
    </submittedName>
</protein>
<gene>
    <name evidence="3" type="ORF">NB063_07900</name>
</gene>
<dbReference type="InterPro" id="IPR007157">
    <property type="entry name" value="PspA_VIPP1"/>
</dbReference>
<dbReference type="PANTHER" id="PTHR31088:SF6">
    <property type="entry name" value="PHAGE SHOCK PROTEIN A"/>
    <property type="match status" value="1"/>
</dbReference>
<dbReference type="PANTHER" id="PTHR31088">
    <property type="entry name" value="MEMBRANE-ASSOCIATED PROTEIN VIPP1, CHLOROPLASTIC"/>
    <property type="match status" value="1"/>
</dbReference>